<evidence type="ECO:0000256" key="5">
    <source>
        <dbReference type="SAM" id="SignalP"/>
    </source>
</evidence>
<dbReference type="GO" id="GO:0042956">
    <property type="term" value="P:maltodextrin transmembrane transport"/>
    <property type="evidence" value="ECO:0007669"/>
    <property type="project" value="TreeGrafter"/>
</dbReference>
<comment type="caution">
    <text evidence="6">The sequence shown here is derived from an EMBL/GenBank/DDBJ whole genome shotgun (WGS) entry which is preliminary data.</text>
</comment>
<protein>
    <submittedName>
        <fullName evidence="6">Sugar ABC transporter substrate-binding protein</fullName>
    </submittedName>
</protein>
<organism evidence="6 7">
    <name type="scientific">Butyrivibrio fibrisolvens</name>
    <dbReference type="NCBI Taxonomy" id="831"/>
    <lineage>
        <taxon>Bacteria</taxon>
        <taxon>Bacillati</taxon>
        <taxon>Bacillota</taxon>
        <taxon>Clostridia</taxon>
        <taxon>Lachnospirales</taxon>
        <taxon>Lachnospiraceae</taxon>
        <taxon>Butyrivibrio</taxon>
    </lineage>
</organism>
<dbReference type="InterPro" id="IPR006059">
    <property type="entry name" value="SBP"/>
</dbReference>
<evidence type="ECO:0000256" key="2">
    <source>
        <dbReference type="ARBA" id="ARBA00022448"/>
    </source>
</evidence>
<accession>A0A317G547</accession>
<gene>
    <name evidence="6" type="ORF">CPT75_09970</name>
</gene>
<evidence type="ECO:0000313" key="7">
    <source>
        <dbReference type="Proteomes" id="UP000245488"/>
    </source>
</evidence>
<keyword evidence="3 5" id="KW-0732">Signal</keyword>
<dbReference type="AlphaFoldDB" id="A0A317G547"/>
<dbReference type="Proteomes" id="UP000245488">
    <property type="component" value="Chromosome"/>
</dbReference>
<dbReference type="PROSITE" id="PS51257">
    <property type="entry name" value="PROKAR_LIPOPROTEIN"/>
    <property type="match status" value="1"/>
</dbReference>
<dbReference type="PANTHER" id="PTHR30061">
    <property type="entry name" value="MALTOSE-BINDING PERIPLASMIC PROTEIN"/>
    <property type="match status" value="1"/>
</dbReference>
<reference evidence="6 7" key="1">
    <citation type="submission" date="2017-09" db="EMBL/GenBank/DDBJ databases">
        <title>High-quality draft genome sequence of Butyrivibrio fibrisolvens INBov1, isolated from cow rumen.</title>
        <authorList>
            <person name="Rodriguez Hernaez J."/>
            <person name="Rivarola M."/>
            <person name="Paniego N."/>
            <person name="Cravero S."/>
            <person name="Ceron Cucchi M."/>
            <person name="Martinez M.C."/>
        </authorList>
    </citation>
    <scope>NUCLEOTIDE SEQUENCE [LARGE SCALE GENOMIC DNA]</scope>
    <source>
        <strain evidence="6 7">INBov1</strain>
    </source>
</reference>
<proteinExistence type="inferred from homology"/>
<comment type="similarity">
    <text evidence="1">Belongs to the bacterial solute-binding protein 1 family.</text>
</comment>
<evidence type="ECO:0000313" key="6">
    <source>
        <dbReference type="EMBL" id="PWT27402.1"/>
    </source>
</evidence>
<dbReference type="PANTHER" id="PTHR30061:SF50">
    <property type="entry name" value="MALTOSE_MALTODEXTRIN-BINDING PERIPLASMIC PROTEIN"/>
    <property type="match status" value="1"/>
</dbReference>
<feature type="region of interest" description="Disordered" evidence="4">
    <location>
        <begin position="25"/>
        <end position="60"/>
    </location>
</feature>
<feature type="chain" id="PRO_5038664263" evidence="5">
    <location>
        <begin position="22"/>
        <end position="449"/>
    </location>
</feature>
<dbReference type="GO" id="GO:0055052">
    <property type="term" value="C:ATP-binding cassette (ABC) transporter complex, substrate-binding subunit-containing"/>
    <property type="evidence" value="ECO:0007669"/>
    <property type="project" value="TreeGrafter"/>
</dbReference>
<keyword evidence="2" id="KW-0813">Transport</keyword>
<name>A0A317G547_BUTFI</name>
<feature type="signal peptide" evidence="5">
    <location>
        <begin position="1"/>
        <end position="21"/>
    </location>
</feature>
<sequence length="449" mass="46914">MKKKVLTVLLTQALVASMLVGCGGSSTDNNEGGTTDNTQSTDNSTTDNTQATDGDQSTAEAPVIDYGSGEITIWVAENVVDLTQKLVDDFVASNDAYSGYAGNITVEAVGEGDAASNMITDVSGGADIYGFAQDQLTRLVAAGALQPLNDNMSSWVTSNNDEGAIGAATSGDTLYAFPMTSDNGYFLYYDSSVVTDPTSLEQIIADCEAAGKGFYADLDSAWYNAAFFFGTGCTCSFETDKDGNFTGVTADYASDAGLVAIKEMAEVASSKAFVDGSSAGEATNVGAIIDGTWDSAALEEMLGDNYACAALPSFEGVDGQTYHLSGFSGNKLLGVKPQTEGGKLAMCYEIAKMLTDTDAQLERFTAQGWGPSNLAAQGDSEVQANVALAALQEQMPYMIPQGQYPGEWWDLAGSLGADVENGTLTVDSSDDDFMAELKTHDDTCATLVQ</sequence>
<evidence type="ECO:0000256" key="3">
    <source>
        <dbReference type="ARBA" id="ARBA00022729"/>
    </source>
</evidence>
<dbReference type="GO" id="GO:1901982">
    <property type="term" value="F:maltose binding"/>
    <property type="evidence" value="ECO:0007669"/>
    <property type="project" value="TreeGrafter"/>
</dbReference>
<dbReference type="EMBL" id="NXNG01000001">
    <property type="protein sequence ID" value="PWT27402.1"/>
    <property type="molecule type" value="Genomic_DNA"/>
</dbReference>
<feature type="compositionally biased region" description="Low complexity" evidence="4">
    <location>
        <begin position="27"/>
        <end position="53"/>
    </location>
</feature>
<keyword evidence="7" id="KW-1185">Reference proteome</keyword>
<dbReference type="Gene3D" id="3.40.190.10">
    <property type="entry name" value="Periplasmic binding protein-like II"/>
    <property type="match status" value="2"/>
</dbReference>
<dbReference type="GO" id="GO:0015768">
    <property type="term" value="P:maltose transport"/>
    <property type="evidence" value="ECO:0007669"/>
    <property type="project" value="TreeGrafter"/>
</dbReference>
<dbReference type="RefSeq" id="WP_110072915.1">
    <property type="nucleotide sequence ID" value="NZ_CM009896.1"/>
</dbReference>
<evidence type="ECO:0000256" key="1">
    <source>
        <dbReference type="ARBA" id="ARBA00008520"/>
    </source>
</evidence>
<dbReference type="SUPFAM" id="SSF53850">
    <property type="entry name" value="Periplasmic binding protein-like II"/>
    <property type="match status" value="1"/>
</dbReference>
<dbReference type="Pfam" id="PF13416">
    <property type="entry name" value="SBP_bac_8"/>
    <property type="match status" value="1"/>
</dbReference>
<evidence type="ECO:0000256" key="4">
    <source>
        <dbReference type="SAM" id="MobiDB-lite"/>
    </source>
</evidence>